<evidence type="ECO:0000256" key="2">
    <source>
        <dbReference type="ARBA" id="ARBA00022598"/>
    </source>
</evidence>
<dbReference type="PRINTS" id="PR01040">
    <property type="entry name" value="TRNASYNTHTYR"/>
</dbReference>
<dbReference type="GO" id="GO:0003723">
    <property type="term" value="F:RNA binding"/>
    <property type="evidence" value="ECO:0007669"/>
    <property type="project" value="UniProtKB-KW"/>
</dbReference>
<evidence type="ECO:0000256" key="4">
    <source>
        <dbReference type="ARBA" id="ARBA00022840"/>
    </source>
</evidence>
<dbReference type="Gene3D" id="3.10.290.10">
    <property type="entry name" value="RNA-binding S4 domain"/>
    <property type="match status" value="1"/>
</dbReference>
<dbReference type="Gene3D" id="1.10.240.10">
    <property type="entry name" value="Tyrosyl-Transfer RNA Synthetase"/>
    <property type="match status" value="1"/>
</dbReference>
<comment type="catalytic activity">
    <reaction evidence="8">
        <text>tRNA(Tyr) + L-tyrosine + ATP = L-tyrosyl-tRNA(Tyr) + AMP + diphosphate + H(+)</text>
        <dbReference type="Rhea" id="RHEA:10220"/>
        <dbReference type="Rhea" id="RHEA-COMP:9706"/>
        <dbReference type="Rhea" id="RHEA-COMP:9707"/>
        <dbReference type="ChEBI" id="CHEBI:15378"/>
        <dbReference type="ChEBI" id="CHEBI:30616"/>
        <dbReference type="ChEBI" id="CHEBI:33019"/>
        <dbReference type="ChEBI" id="CHEBI:58315"/>
        <dbReference type="ChEBI" id="CHEBI:78442"/>
        <dbReference type="ChEBI" id="CHEBI:78536"/>
        <dbReference type="ChEBI" id="CHEBI:456215"/>
        <dbReference type="EC" id="6.1.1.1"/>
    </reaction>
</comment>
<evidence type="ECO:0000313" key="14">
    <source>
        <dbReference type="Proteomes" id="UP000033986"/>
    </source>
</evidence>
<keyword evidence="4 11" id="KW-0067">ATP-binding</keyword>
<dbReference type="GO" id="GO:0005524">
    <property type="term" value="F:ATP binding"/>
    <property type="evidence" value="ECO:0007669"/>
    <property type="project" value="UniProtKB-KW"/>
</dbReference>
<name>A0A0G0Z7J6_9BACT</name>
<dbReference type="PANTHER" id="PTHR11766">
    <property type="entry name" value="TYROSYL-TRNA SYNTHETASE"/>
    <property type="match status" value="1"/>
</dbReference>
<reference evidence="13 14" key="1">
    <citation type="journal article" date="2015" name="Nature">
        <title>rRNA introns, odd ribosomes, and small enigmatic genomes across a large radiation of phyla.</title>
        <authorList>
            <person name="Brown C.T."/>
            <person name="Hug L.A."/>
            <person name="Thomas B.C."/>
            <person name="Sharon I."/>
            <person name="Castelle C.J."/>
            <person name="Singh A."/>
            <person name="Wilkins M.J."/>
            <person name="Williams K.H."/>
            <person name="Banfield J.F."/>
        </authorList>
    </citation>
    <scope>NUCLEOTIDE SEQUENCE [LARGE SCALE GENOMIC DNA]</scope>
</reference>
<dbReference type="EMBL" id="LCDB01000004">
    <property type="protein sequence ID" value="KKS44697.1"/>
    <property type="molecule type" value="Genomic_DNA"/>
</dbReference>
<dbReference type="Pfam" id="PF22421">
    <property type="entry name" value="SYY_C-terminal"/>
    <property type="match status" value="1"/>
</dbReference>
<dbReference type="CDD" id="cd00165">
    <property type="entry name" value="S4"/>
    <property type="match status" value="1"/>
</dbReference>
<accession>A0A0G0Z7J6</accession>
<dbReference type="SUPFAM" id="SSF55174">
    <property type="entry name" value="Alpha-L RNA-binding motif"/>
    <property type="match status" value="1"/>
</dbReference>
<dbReference type="InterPro" id="IPR002305">
    <property type="entry name" value="aa-tRNA-synth_Ic"/>
</dbReference>
<comment type="caution">
    <text evidence="13">The sequence shown here is derived from an EMBL/GenBank/DDBJ whole genome shotgun (WGS) entry which is preliminary data.</text>
</comment>
<evidence type="ECO:0000256" key="3">
    <source>
        <dbReference type="ARBA" id="ARBA00022741"/>
    </source>
</evidence>
<proteinExistence type="inferred from homology"/>
<dbReference type="PROSITE" id="PS50889">
    <property type="entry name" value="S4"/>
    <property type="match status" value="1"/>
</dbReference>
<dbReference type="AlphaFoldDB" id="A0A0G0Z7J6"/>
<dbReference type="SUPFAM" id="SSF52374">
    <property type="entry name" value="Nucleotidylyl transferase"/>
    <property type="match status" value="1"/>
</dbReference>
<keyword evidence="2 11" id="KW-0436">Ligase</keyword>
<dbReference type="InterPro" id="IPR014729">
    <property type="entry name" value="Rossmann-like_a/b/a_fold"/>
</dbReference>
<evidence type="ECO:0000256" key="7">
    <source>
        <dbReference type="ARBA" id="ARBA00023146"/>
    </source>
</evidence>
<organism evidence="13 14">
    <name type="scientific">Candidatus Azambacteria bacterium GW2011_GWB1_42_17</name>
    <dbReference type="NCBI Taxonomy" id="1618615"/>
    <lineage>
        <taxon>Bacteria</taxon>
        <taxon>Candidatus Azamiibacteriota</taxon>
    </lineage>
</organism>
<evidence type="ECO:0000256" key="1">
    <source>
        <dbReference type="ARBA" id="ARBA00013160"/>
    </source>
</evidence>
<dbReference type="PANTHER" id="PTHR11766:SF1">
    <property type="entry name" value="TYROSINE--TRNA LIGASE"/>
    <property type="match status" value="1"/>
</dbReference>
<dbReference type="InterPro" id="IPR024088">
    <property type="entry name" value="Tyr-tRNA-ligase_bac-type"/>
</dbReference>
<keyword evidence="6 11" id="KW-0648">Protein biosynthesis</keyword>
<sequence>MKLKPKKDLIKEALTKQIAGIIPSREALQKVLESGKKLTIYWGIDPTAPDIHLGHSTNLFVLRRFQRLGHKIIGLVGDYTARIGDPSGRTTIRIPLTRLQIAKNLKNYKSQILKILDPKKTIFKFNSEWWEKMKASDLLMLDSLVTHQQIIERDMFQKRIADKNPISEMEIQYPLLQGYDSVALKTDVEVGGTDQFFNMLMGRQFSKTLLRKEKFVITTPLLENPKTGKKLMSKSEGNYISMNNDPNKMYGKVMALADDVIIVCFKFCTDLEEDSVRRTELRLKSGENPRNLKSELAYEIVKIYHGEKKAKEAEREFNQVFQKHELPKKIPEVILKAGEYNIVDLLTATGMAPSKSEARRLVIGKAVRAGGKLIDDFKDTIKVSPGLVVQVGKRHFKKIK</sequence>
<protein>
    <recommendedName>
        <fullName evidence="1 9">Tyrosine--tRNA ligase</fullName>
        <ecNumber evidence="1 9">6.1.1.1</ecNumber>
    </recommendedName>
</protein>
<dbReference type="InterPro" id="IPR001412">
    <property type="entry name" value="aa-tRNA-synth_I_CS"/>
</dbReference>
<dbReference type="Pfam" id="PF00579">
    <property type="entry name" value="tRNA-synt_1b"/>
    <property type="match status" value="1"/>
</dbReference>
<keyword evidence="3 11" id="KW-0547">Nucleotide-binding</keyword>
<dbReference type="InterPro" id="IPR054608">
    <property type="entry name" value="SYY-like_C"/>
</dbReference>
<dbReference type="InterPro" id="IPR002307">
    <property type="entry name" value="Tyr-tRNA-ligase"/>
</dbReference>
<dbReference type="InterPro" id="IPR036986">
    <property type="entry name" value="S4_RNA-bd_sf"/>
</dbReference>
<dbReference type="Gene3D" id="3.40.50.620">
    <property type="entry name" value="HUPs"/>
    <property type="match status" value="1"/>
</dbReference>
<evidence type="ECO:0000313" key="13">
    <source>
        <dbReference type="EMBL" id="KKS44697.1"/>
    </source>
</evidence>
<gene>
    <name evidence="13" type="ORF">UV07_C0004G0006</name>
</gene>
<evidence type="ECO:0000256" key="5">
    <source>
        <dbReference type="ARBA" id="ARBA00022884"/>
    </source>
</evidence>
<keyword evidence="7 11" id="KW-0030">Aminoacyl-tRNA synthetase</keyword>
<dbReference type="GO" id="GO:0006437">
    <property type="term" value="P:tyrosyl-tRNA aminoacylation"/>
    <property type="evidence" value="ECO:0007669"/>
    <property type="project" value="UniProtKB-UniRule"/>
</dbReference>
<dbReference type="PROSITE" id="PS00178">
    <property type="entry name" value="AA_TRNA_LIGASE_I"/>
    <property type="match status" value="1"/>
</dbReference>
<feature type="domain" description="Tyrosine--tRNA ligase SYY-like C-terminal" evidence="12">
    <location>
        <begin position="326"/>
        <end position="383"/>
    </location>
</feature>
<dbReference type="PATRIC" id="fig|1618615.3.peg.121"/>
<evidence type="ECO:0000259" key="12">
    <source>
        <dbReference type="Pfam" id="PF22421"/>
    </source>
</evidence>
<evidence type="ECO:0000256" key="8">
    <source>
        <dbReference type="ARBA" id="ARBA00048248"/>
    </source>
</evidence>
<dbReference type="Proteomes" id="UP000033986">
    <property type="component" value="Unassembled WGS sequence"/>
</dbReference>
<evidence type="ECO:0000256" key="11">
    <source>
        <dbReference type="RuleBase" id="RU363036"/>
    </source>
</evidence>
<comment type="similarity">
    <text evidence="11">Belongs to the class-I aminoacyl-tRNA synthetase family.</text>
</comment>
<evidence type="ECO:0000256" key="10">
    <source>
        <dbReference type="PROSITE-ProRule" id="PRU00182"/>
    </source>
</evidence>
<dbReference type="GO" id="GO:0004831">
    <property type="term" value="F:tyrosine-tRNA ligase activity"/>
    <property type="evidence" value="ECO:0007669"/>
    <property type="project" value="UniProtKB-UniRule"/>
</dbReference>
<evidence type="ECO:0000256" key="9">
    <source>
        <dbReference type="NCBIfam" id="TIGR00234"/>
    </source>
</evidence>
<dbReference type="GO" id="GO:0005829">
    <property type="term" value="C:cytosol"/>
    <property type="evidence" value="ECO:0007669"/>
    <property type="project" value="TreeGrafter"/>
</dbReference>
<dbReference type="CDD" id="cd00805">
    <property type="entry name" value="TyrRS_core"/>
    <property type="match status" value="1"/>
</dbReference>
<dbReference type="NCBIfam" id="TIGR00234">
    <property type="entry name" value="tyrS"/>
    <property type="match status" value="1"/>
</dbReference>
<evidence type="ECO:0000256" key="6">
    <source>
        <dbReference type="ARBA" id="ARBA00022917"/>
    </source>
</evidence>
<keyword evidence="5 10" id="KW-0694">RNA-binding</keyword>
<dbReference type="EC" id="6.1.1.1" evidence="1 9"/>